<organism evidence="2 3">
    <name type="scientific">Acanthamoeba castellanii (strain ATCC 30010 / Neff)</name>
    <dbReference type="NCBI Taxonomy" id="1257118"/>
    <lineage>
        <taxon>Eukaryota</taxon>
        <taxon>Amoebozoa</taxon>
        <taxon>Discosea</taxon>
        <taxon>Longamoebia</taxon>
        <taxon>Centramoebida</taxon>
        <taxon>Acanthamoebidae</taxon>
        <taxon>Acanthamoeba</taxon>
    </lineage>
</organism>
<keyword evidence="3" id="KW-1185">Reference proteome</keyword>
<feature type="compositionally biased region" description="Low complexity" evidence="1">
    <location>
        <begin position="834"/>
        <end position="844"/>
    </location>
</feature>
<dbReference type="VEuPathDB" id="AmoebaDB:ACA1_280710"/>
<dbReference type="EMBL" id="KB007908">
    <property type="protein sequence ID" value="ELR21017.1"/>
    <property type="molecule type" value="Genomic_DNA"/>
</dbReference>
<feature type="compositionally biased region" description="Polar residues" evidence="1">
    <location>
        <begin position="587"/>
        <end position="604"/>
    </location>
</feature>
<feature type="compositionally biased region" description="Acidic residues" evidence="1">
    <location>
        <begin position="369"/>
        <end position="378"/>
    </location>
</feature>
<dbReference type="STRING" id="1257118.L8H714"/>
<feature type="compositionally biased region" description="Acidic residues" evidence="1">
    <location>
        <begin position="277"/>
        <end position="286"/>
    </location>
</feature>
<feature type="compositionally biased region" description="Low complexity" evidence="1">
    <location>
        <begin position="545"/>
        <end position="555"/>
    </location>
</feature>
<dbReference type="AlphaFoldDB" id="L8H714"/>
<feature type="region of interest" description="Disordered" evidence="1">
    <location>
        <begin position="587"/>
        <end position="636"/>
    </location>
</feature>
<accession>L8H714</accession>
<feature type="compositionally biased region" description="Basic and acidic residues" evidence="1">
    <location>
        <begin position="512"/>
        <end position="533"/>
    </location>
</feature>
<feature type="compositionally biased region" description="Basic and acidic residues" evidence="1">
    <location>
        <begin position="223"/>
        <end position="233"/>
    </location>
</feature>
<feature type="compositionally biased region" description="Basic and acidic residues" evidence="1">
    <location>
        <begin position="254"/>
        <end position="276"/>
    </location>
</feature>
<dbReference type="RefSeq" id="XP_004344760.1">
    <property type="nucleotide sequence ID" value="XM_004344710.1"/>
</dbReference>
<dbReference type="GeneID" id="14921892"/>
<feature type="compositionally biased region" description="Basic and acidic residues" evidence="1">
    <location>
        <begin position="392"/>
        <end position="414"/>
    </location>
</feature>
<evidence type="ECO:0000256" key="1">
    <source>
        <dbReference type="SAM" id="MobiDB-lite"/>
    </source>
</evidence>
<sequence length="854" mass="94389">MLLMAKLFTKSAKLPSLSVDCFSLKGIPYTSDRSFAFDSSKVTFGVRLDAMGENAQSSVASVEGRLPWLTSLLTKNGVQPDTADVAVRKRSRLSWCNPKKPCVYCLNHIDAVASGLSRGTRRKSCLCMPASWKSIDEKTRSEARDAAFSALERNEVSPLGPAPGLDSEEGASTPPPQSPTQESSKTKRPWQENRGDSDRESEMALEAVKKVHIKNEADDDDMDHQARGKEQPDSSRGSNVVGVSRPAKRLRSLLRGDQKPRAVEESAAATDERSDAAEPDEADGDEAVEKATTDGGNAPERNDAEAPQGKPAKVVRKRRRGLSAELRSLQLWSHWEEEEEEDSTNDNENEESDNKKEERKRKKHKENEKWDDEEEEEQQQQTRRGKLRRSAKSSDTEAKKDEQQRRTRWAKRDSESEEADEKQLRTTRRKEKQGKVDEKMAKKEREKEEEERKERRESELRRSLRSREEREKAKLEREAKLRAEEAKRKLEQEKREQEKKEKKKRDQKKNKTKIEEEKEEEEMRRERKEEERRGKRKKSTSQLKTATSTNSTTSNGPPKEEDTAVAALLSLISENAALPALDEATMQKLSASMSSRPSLATSAQFEEIVLDDDEDDDNADDRHRPRKAARPGNVAAVADPHQTHLPSLASLFLGSSLRQASIAGVPAPPPSLPHVPLPPSPSGLRAASSTVAAKPPSQARASPRPSTPPTPTPTPASAPTTQSAAHYAGVGQALPPAPPGFPYATAVANAARAMTPEHAYAAQLTAAHMAHLNPQLLLQLLQQSLHFPSGSQAAAAHAAQALMYAPLLNLPPGAAAQFRPSTTSYPSAPPAPPAATRTHQAAPPRTWPPSNHHK</sequence>
<feature type="region of interest" description="Disordered" evidence="1">
    <location>
        <begin position="818"/>
        <end position="854"/>
    </location>
</feature>
<evidence type="ECO:0000313" key="2">
    <source>
        <dbReference type="EMBL" id="ELR21017.1"/>
    </source>
</evidence>
<feature type="compositionally biased region" description="Pro residues" evidence="1">
    <location>
        <begin position="666"/>
        <end position="681"/>
    </location>
</feature>
<feature type="region of interest" description="Disordered" evidence="1">
    <location>
        <begin position="664"/>
        <end position="723"/>
    </location>
</feature>
<evidence type="ECO:0000313" key="3">
    <source>
        <dbReference type="Proteomes" id="UP000011083"/>
    </source>
</evidence>
<feature type="compositionally biased region" description="Acidic residues" evidence="1">
    <location>
        <begin position="336"/>
        <end position="351"/>
    </location>
</feature>
<name>L8H714_ACACF</name>
<feature type="region of interest" description="Disordered" evidence="1">
    <location>
        <begin position="149"/>
        <end position="566"/>
    </location>
</feature>
<feature type="compositionally biased region" description="Basic residues" evidence="1">
    <location>
        <begin position="501"/>
        <end position="511"/>
    </location>
</feature>
<dbReference type="KEGG" id="acan:ACA1_280710"/>
<feature type="compositionally biased region" description="Basic and acidic residues" evidence="1">
    <location>
        <begin position="433"/>
        <end position="500"/>
    </location>
</feature>
<feature type="compositionally biased region" description="Acidic residues" evidence="1">
    <location>
        <begin position="608"/>
        <end position="619"/>
    </location>
</feature>
<reference evidence="2 3" key="1">
    <citation type="journal article" date="2013" name="Genome Biol.">
        <title>Genome of Acanthamoeba castellanii highlights extensive lateral gene transfer and early evolution of tyrosine kinase signaling.</title>
        <authorList>
            <person name="Clarke M."/>
            <person name="Lohan A.J."/>
            <person name="Liu B."/>
            <person name="Lagkouvardos I."/>
            <person name="Roy S."/>
            <person name="Zafar N."/>
            <person name="Bertelli C."/>
            <person name="Schilde C."/>
            <person name="Kianianmomeni A."/>
            <person name="Burglin T.R."/>
            <person name="Frech C."/>
            <person name="Turcotte B."/>
            <person name="Kopec K.O."/>
            <person name="Synnott J.M."/>
            <person name="Choo C."/>
            <person name="Paponov I."/>
            <person name="Finkler A."/>
            <person name="Soon Heng Tan C."/>
            <person name="Hutchins A.P."/>
            <person name="Weinmeier T."/>
            <person name="Rattei T."/>
            <person name="Chu J.S."/>
            <person name="Gimenez G."/>
            <person name="Irimia M."/>
            <person name="Rigden D.J."/>
            <person name="Fitzpatrick D.A."/>
            <person name="Lorenzo-Morales J."/>
            <person name="Bateman A."/>
            <person name="Chiu C.H."/>
            <person name="Tang P."/>
            <person name="Hegemann P."/>
            <person name="Fromm H."/>
            <person name="Raoult D."/>
            <person name="Greub G."/>
            <person name="Miranda-Saavedra D."/>
            <person name="Chen N."/>
            <person name="Nash P."/>
            <person name="Ginger M.L."/>
            <person name="Horn M."/>
            <person name="Schaap P."/>
            <person name="Caler L."/>
            <person name="Loftus B."/>
        </authorList>
    </citation>
    <scope>NUCLEOTIDE SEQUENCE [LARGE SCALE GENOMIC DNA]</scope>
    <source>
        <strain evidence="2 3">Neff</strain>
    </source>
</reference>
<feature type="compositionally biased region" description="Basic and acidic residues" evidence="1">
    <location>
        <begin position="189"/>
        <end position="216"/>
    </location>
</feature>
<feature type="compositionally biased region" description="Low complexity" evidence="1">
    <location>
        <begin position="695"/>
        <end position="704"/>
    </location>
</feature>
<proteinExistence type="predicted"/>
<protein>
    <submittedName>
        <fullName evidence="2">Uncharacterized protein</fullName>
    </submittedName>
</protein>
<feature type="compositionally biased region" description="Pro residues" evidence="1">
    <location>
        <begin position="705"/>
        <end position="716"/>
    </location>
</feature>
<dbReference type="Proteomes" id="UP000011083">
    <property type="component" value="Unassembled WGS sequence"/>
</dbReference>
<gene>
    <name evidence="2" type="ORF">ACA1_280710</name>
</gene>
<feature type="compositionally biased region" description="Low complexity" evidence="1">
    <location>
        <begin position="234"/>
        <end position="245"/>
    </location>
</feature>